<gene>
    <name evidence="1" type="ORF">Tco_0975318</name>
</gene>
<dbReference type="EMBL" id="BQNB010016214">
    <property type="protein sequence ID" value="GJT49161.1"/>
    <property type="molecule type" value="Genomic_DNA"/>
</dbReference>
<sequence>MPATPSPRSENNTSCTNWASFGGNTRDLGSFRRETDEDYDLHQDFPRSMVLRAVEDDVAGRTVKLCKDILMFQQHHEESLSEAWTLDYAAGDRLRKMSAEKAWATIEELARYEDEGWNDPTISEKGGLNYKKHRLKQLLRIHTNMMPSTTSEHHVGGFEDLMMNLIQDQEEKVKQIDEYMGVIGK</sequence>
<reference evidence="1" key="2">
    <citation type="submission" date="2022-01" db="EMBL/GenBank/DDBJ databases">
        <authorList>
            <person name="Yamashiro T."/>
            <person name="Shiraishi A."/>
            <person name="Satake H."/>
            <person name="Nakayama K."/>
        </authorList>
    </citation>
    <scope>NUCLEOTIDE SEQUENCE</scope>
</reference>
<proteinExistence type="predicted"/>
<name>A0ABQ5EE61_9ASTR</name>
<keyword evidence="2" id="KW-1185">Reference proteome</keyword>
<accession>A0ABQ5EE61</accession>
<evidence type="ECO:0000313" key="1">
    <source>
        <dbReference type="EMBL" id="GJT49161.1"/>
    </source>
</evidence>
<reference evidence="1" key="1">
    <citation type="journal article" date="2022" name="Int. J. Mol. Sci.">
        <title>Draft Genome of Tanacetum Coccineum: Genomic Comparison of Closely Related Tanacetum-Family Plants.</title>
        <authorList>
            <person name="Yamashiro T."/>
            <person name="Shiraishi A."/>
            <person name="Nakayama K."/>
            <person name="Satake H."/>
        </authorList>
    </citation>
    <scope>NUCLEOTIDE SEQUENCE</scope>
</reference>
<organism evidence="1 2">
    <name type="scientific">Tanacetum coccineum</name>
    <dbReference type="NCBI Taxonomy" id="301880"/>
    <lineage>
        <taxon>Eukaryota</taxon>
        <taxon>Viridiplantae</taxon>
        <taxon>Streptophyta</taxon>
        <taxon>Embryophyta</taxon>
        <taxon>Tracheophyta</taxon>
        <taxon>Spermatophyta</taxon>
        <taxon>Magnoliopsida</taxon>
        <taxon>eudicotyledons</taxon>
        <taxon>Gunneridae</taxon>
        <taxon>Pentapetalae</taxon>
        <taxon>asterids</taxon>
        <taxon>campanulids</taxon>
        <taxon>Asterales</taxon>
        <taxon>Asteraceae</taxon>
        <taxon>Asteroideae</taxon>
        <taxon>Anthemideae</taxon>
        <taxon>Anthemidinae</taxon>
        <taxon>Tanacetum</taxon>
    </lineage>
</organism>
<dbReference type="Proteomes" id="UP001151760">
    <property type="component" value="Unassembled WGS sequence"/>
</dbReference>
<comment type="caution">
    <text evidence="1">The sequence shown here is derived from an EMBL/GenBank/DDBJ whole genome shotgun (WGS) entry which is preliminary data.</text>
</comment>
<protein>
    <submittedName>
        <fullName evidence="1">Uncharacterized protein</fullName>
    </submittedName>
</protein>
<evidence type="ECO:0000313" key="2">
    <source>
        <dbReference type="Proteomes" id="UP001151760"/>
    </source>
</evidence>